<dbReference type="PROSITE" id="PS52016">
    <property type="entry name" value="TONB_DEPENDENT_REC_3"/>
    <property type="match status" value="1"/>
</dbReference>
<accession>A0A2V3ZVJ6</accession>
<reference evidence="9 10" key="1">
    <citation type="submission" date="2018-05" db="EMBL/GenBank/DDBJ databases">
        <title>Marinifilum breve JC075T sp. nov., a marine bacterium isolated from Yongle Blue Hole in the South China Sea.</title>
        <authorList>
            <person name="Fu T."/>
        </authorList>
    </citation>
    <scope>NUCLEOTIDE SEQUENCE [LARGE SCALE GENOMIC DNA]</scope>
    <source>
        <strain evidence="9 10">JC075</strain>
    </source>
</reference>
<evidence type="ECO:0000256" key="4">
    <source>
        <dbReference type="ARBA" id="ARBA00022692"/>
    </source>
</evidence>
<dbReference type="Proteomes" id="UP000248079">
    <property type="component" value="Unassembled WGS sequence"/>
</dbReference>
<dbReference type="InterPro" id="IPR037066">
    <property type="entry name" value="Plug_dom_sf"/>
</dbReference>
<comment type="similarity">
    <text evidence="7">Belongs to the TonB-dependent receptor family.</text>
</comment>
<dbReference type="InterPro" id="IPR008969">
    <property type="entry name" value="CarboxyPept-like_regulatory"/>
</dbReference>
<evidence type="ECO:0000256" key="2">
    <source>
        <dbReference type="ARBA" id="ARBA00022448"/>
    </source>
</evidence>
<dbReference type="InterPro" id="IPR012910">
    <property type="entry name" value="Plug_dom"/>
</dbReference>
<evidence type="ECO:0000259" key="8">
    <source>
        <dbReference type="Pfam" id="PF07715"/>
    </source>
</evidence>
<dbReference type="AlphaFoldDB" id="A0A2V3ZVJ6"/>
<dbReference type="OrthoDB" id="9768177at2"/>
<sequence>MKKSLVSMLILFFVGLQGVLAQSREISGVVTAAEDGLSIPGVSVIVKGTTIGTTTDFDGKYSLNVPEGETVLVFSFVGMTTQELAITGSTLNVVMENESIGVEEVMVVAFGTAKKESFTGSAGVVGAEKLEERTLTSVAQAFEGSTTGVQVAGGSGQPGSSPNIRIRGFGTLNGDASPLYVVDGAPFDGSLADISTEDIASMTILKDASSTALYGARAANGVVMITTKKGKKSKGKVKIDFKAVTGIVSQAIPNYETVDAKDYYELMYEGYKNSLIHSNGKTPEDAASIAASGIYSKLKYNPFNVANDQIIGADGRINPDAEVIAKSLDWYDPLEQTGSRQNYNLSASGGGENHDFYFSLGYLEEEGYVVNSDFERVNTRMKVNVTPKKWLKLGTNLSASISKQGLASATDGNTSYANPFNFARYMGPIYPVYIVDPTTGDYILDEVTGEKQYDLGGGYSQYGINSRPSGANNGRHIAAELDYNYNKTKRNNLSNRTFAEFTIIDGLKVSTNVGLDIQNYIDKEYENDIVGDGAPTGRFNETRYTRTVINWNQLINYSTTIGEDHNIEVLLGHESYDRNYTNMYGMKSNQTVTNTYEFDNFVTPTSLSGYSLDKKNEGYFGRFKYNYQHKYYFEGSYRRDGSSVFHEDERWGGFFSVGATWRMDQEAFIQEIDWLDQLKVRASYGQVGNDRLGTSAADVYAYQALYGFRPNAGAPGLYWSTIGNDALTWESNNSFDAAIEFAVLNNRLSGSIEYYKKTSEDLLYDMPLPLSMGLNSQPRNIATLYNEGIEIGLSAAIFDTDEFSWDIDVQASTVKNEITEIPDPFINGSKRWAKGHSVYDYWLYDYAGVNPANGEALYNVWKEENGHMVQQFDDNGVAVTTTSYSKAGKRYTGDSSIPDLYGSIGNTLKYKDFQLSFMMTYSIGGKILDYNYASLMHGGTYGRALHVDQRDGWRNAGDITDIPRLENGNSNINPTSDRWLTDASYLALKNVNLSYTFKQQAIRDLGITHLKVFAAAENLFMLTKRKGMNPQQAFSGTTSNVYLPSRVVSLGVNVSF</sequence>
<keyword evidence="2 7" id="KW-0813">Transport</keyword>
<gene>
    <name evidence="9" type="ORF">DF185_13855</name>
</gene>
<name>A0A2V3ZVJ6_9BACT</name>
<proteinExistence type="inferred from homology"/>
<protein>
    <submittedName>
        <fullName evidence="9">SusC/RagA family protein</fullName>
    </submittedName>
</protein>
<dbReference type="InterPro" id="IPR023996">
    <property type="entry name" value="TonB-dep_OMP_SusC/RagA"/>
</dbReference>
<evidence type="ECO:0000313" key="9">
    <source>
        <dbReference type="EMBL" id="PXX98964.1"/>
    </source>
</evidence>
<dbReference type="GO" id="GO:0009279">
    <property type="term" value="C:cell outer membrane"/>
    <property type="evidence" value="ECO:0007669"/>
    <property type="project" value="UniProtKB-SubCell"/>
</dbReference>
<keyword evidence="5 7" id="KW-0472">Membrane</keyword>
<dbReference type="InterPro" id="IPR023997">
    <property type="entry name" value="TonB-dep_OMP_SusC/RagA_CS"/>
</dbReference>
<comment type="caution">
    <text evidence="9">The sequence shown here is derived from an EMBL/GenBank/DDBJ whole genome shotgun (WGS) entry which is preliminary data.</text>
</comment>
<dbReference type="EMBL" id="QFLI01000006">
    <property type="protein sequence ID" value="PXX98964.1"/>
    <property type="molecule type" value="Genomic_DNA"/>
</dbReference>
<evidence type="ECO:0000256" key="6">
    <source>
        <dbReference type="ARBA" id="ARBA00023237"/>
    </source>
</evidence>
<dbReference type="NCBIfam" id="TIGR04057">
    <property type="entry name" value="SusC_RagA_signa"/>
    <property type="match status" value="1"/>
</dbReference>
<organism evidence="9 10">
    <name type="scientific">Marinifilum breve</name>
    <dbReference type="NCBI Taxonomy" id="2184082"/>
    <lineage>
        <taxon>Bacteria</taxon>
        <taxon>Pseudomonadati</taxon>
        <taxon>Bacteroidota</taxon>
        <taxon>Bacteroidia</taxon>
        <taxon>Marinilabiliales</taxon>
        <taxon>Marinifilaceae</taxon>
    </lineage>
</organism>
<dbReference type="SUPFAM" id="SSF56935">
    <property type="entry name" value="Porins"/>
    <property type="match status" value="1"/>
</dbReference>
<dbReference type="SUPFAM" id="SSF49464">
    <property type="entry name" value="Carboxypeptidase regulatory domain-like"/>
    <property type="match status" value="1"/>
</dbReference>
<dbReference type="Gene3D" id="2.60.40.1120">
    <property type="entry name" value="Carboxypeptidase-like, regulatory domain"/>
    <property type="match status" value="1"/>
</dbReference>
<keyword evidence="3 7" id="KW-1134">Transmembrane beta strand</keyword>
<dbReference type="RefSeq" id="WP_110361359.1">
    <property type="nucleotide sequence ID" value="NZ_QFLI01000006.1"/>
</dbReference>
<comment type="subcellular location">
    <subcellularLocation>
        <location evidence="1 7">Cell outer membrane</location>
        <topology evidence="1 7">Multi-pass membrane protein</topology>
    </subcellularLocation>
</comment>
<evidence type="ECO:0000256" key="1">
    <source>
        <dbReference type="ARBA" id="ARBA00004571"/>
    </source>
</evidence>
<keyword evidence="6 7" id="KW-0998">Cell outer membrane</keyword>
<keyword evidence="10" id="KW-1185">Reference proteome</keyword>
<dbReference type="Gene3D" id="2.40.170.20">
    <property type="entry name" value="TonB-dependent receptor, beta-barrel domain"/>
    <property type="match status" value="1"/>
</dbReference>
<evidence type="ECO:0000313" key="10">
    <source>
        <dbReference type="Proteomes" id="UP000248079"/>
    </source>
</evidence>
<feature type="domain" description="TonB-dependent receptor plug" evidence="8">
    <location>
        <begin position="115"/>
        <end position="222"/>
    </location>
</feature>
<keyword evidence="4 7" id="KW-0812">Transmembrane</keyword>
<dbReference type="Pfam" id="PF07715">
    <property type="entry name" value="Plug"/>
    <property type="match status" value="1"/>
</dbReference>
<dbReference type="NCBIfam" id="TIGR04056">
    <property type="entry name" value="OMP_RagA_SusC"/>
    <property type="match status" value="1"/>
</dbReference>
<dbReference type="Gene3D" id="2.170.130.10">
    <property type="entry name" value="TonB-dependent receptor, plug domain"/>
    <property type="match status" value="1"/>
</dbReference>
<dbReference type="InterPro" id="IPR039426">
    <property type="entry name" value="TonB-dep_rcpt-like"/>
</dbReference>
<evidence type="ECO:0000256" key="7">
    <source>
        <dbReference type="PROSITE-ProRule" id="PRU01360"/>
    </source>
</evidence>
<dbReference type="Pfam" id="PF13715">
    <property type="entry name" value="CarbopepD_reg_2"/>
    <property type="match status" value="1"/>
</dbReference>
<evidence type="ECO:0000256" key="3">
    <source>
        <dbReference type="ARBA" id="ARBA00022452"/>
    </source>
</evidence>
<dbReference type="InterPro" id="IPR036942">
    <property type="entry name" value="Beta-barrel_TonB_sf"/>
</dbReference>
<evidence type="ECO:0000256" key="5">
    <source>
        <dbReference type="ARBA" id="ARBA00023136"/>
    </source>
</evidence>